<feature type="domain" description="FMN hydroxy acid dehydrogenase" evidence="8">
    <location>
        <begin position="9"/>
        <end position="378"/>
    </location>
</feature>
<comment type="similarity">
    <text evidence="5">Belongs to the FMN-dependent alpha-hydroxy acid dehydrogenase family.</text>
</comment>
<organism evidence="9 10">
    <name type="scientific">Tribonema minus</name>
    <dbReference type="NCBI Taxonomy" id="303371"/>
    <lineage>
        <taxon>Eukaryota</taxon>
        <taxon>Sar</taxon>
        <taxon>Stramenopiles</taxon>
        <taxon>Ochrophyta</taxon>
        <taxon>PX clade</taxon>
        <taxon>Xanthophyceae</taxon>
        <taxon>Tribonematales</taxon>
        <taxon>Tribonemataceae</taxon>
        <taxon>Tribonema</taxon>
    </lineage>
</organism>
<comment type="caution">
    <text evidence="9">The sequence shown here is derived from an EMBL/GenBank/DDBJ whole genome shotgun (WGS) entry which is preliminary data.</text>
</comment>
<accession>A0A835ZFZ5</accession>
<evidence type="ECO:0000256" key="6">
    <source>
        <dbReference type="PIRSR" id="PIRSR000138-1"/>
    </source>
</evidence>
<dbReference type="PANTHER" id="PTHR10578:SF107">
    <property type="entry name" value="2-HYDROXYACID OXIDASE 1"/>
    <property type="match status" value="1"/>
</dbReference>
<feature type="binding site" evidence="7">
    <location>
        <position position="176"/>
    </location>
    <ligand>
        <name>glyoxylate</name>
        <dbReference type="ChEBI" id="CHEBI:36655"/>
    </ligand>
</feature>
<name>A0A835ZFZ5_9STRA</name>
<keyword evidence="2 7" id="KW-0285">Flavoprotein</keyword>
<sequence>MAAGQRPPADLSKFISVDDFQDYARAHMDKARYEYVASGTEDEQTLQENRAAFKRFFLVPRFMRDVSKIDTAVDVLGHRASLPVLVSPAGVHNICHPQGEVGCARACARAGTIMAVSQHANSTLEEVAAAAGGAPQWFQLYILKDRALTRDIVRRAVAAGYKALVLTIDSARFGYREADARNGFVGLPEGLSLPNYPTREGYDDRDREAWDQNTERIFDTTCDWSEIAWLRSITTLPIVIKGVMAPEDATLAVQAGASCIIVSNHGGRALDGCLASIDALGPVVAAVREQCFRSDMVPVPVMMDGGVRRGTDVLKALALGATAVLLGRPVFFALATAGEDGVFKMLQLLRRELETAMVLTGCRSLAEIGPELVVHRAPYAFQRSSL</sequence>
<proteinExistence type="inferred from homology"/>
<dbReference type="OrthoDB" id="25826at2759"/>
<feature type="binding site" evidence="7">
    <location>
        <position position="117"/>
    </location>
    <ligand>
        <name>FMN</name>
        <dbReference type="ChEBI" id="CHEBI:58210"/>
    </ligand>
</feature>
<feature type="binding site" evidence="7">
    <location>
        <position position="263"/>
    </location>
    <ligand>
        <name>glyoxylate</name>
        <dbReference type="ChEBI" id="CHEBI:36655"/>
    </ligand>
</feature>
<evidence type="ECO:0000256" key="4">
    <source>
        <dbReference type="ARBA" id="ARBA00023002"/>
    </source>
</evidence>
<feature type="binding site" evidence="7">
    <location>
        <begin position="327"/>
        <end position="328"/>
    </location>
    <ligand>
        <name>FMN</name>
        <dbReference type="ChEBI" id="CHEBI:58210"/>
    </ligand>
</feature>
<dbReference type="PIRSF" id="PIRSF000138">
    <property type="entry name" value="Al-hdrx_acd_dh"/>
    <property type="match status" value="1"/>
</dbReference>
<feature type="binding site" evidence="7">
    <location>
        <begin position="304"/>
        <end position="308"/>
    </location>
    <ligand>
        <name>FMN</name>
        <dbReference type="ChEBI" id="CHEBI:58210"/>
    </ligand>
</feature>
<dbReference type="PANTHER" id="PTHR10578">
    <property type="entry name" value="S -2-HYDROXY-ACID OXIDASE-RELATED"/>
    <property type="match status" value="1"/>
</dbReference>
<gene>
    <name evidence="9" type="ORF">JKP88DRAFT_298470</name>
</gene>
<dbReference type="Pfam" id="PF01070">
    <property type="entry name" value="FMN_dh"/>
    <property type="match status" value="1"/>
</dbReference>
<reference evidence="9" key="1">
    <citation type="submission" date="2021-02" db="EMBL/GenBank/DDBJ databases">
        <title>First Annotated Genome of the Yellow-green Alga Tribonema minus.</title>
        <authorList>
            <person name="Mahan K.M."/>
        </authorList>
    </citation>
    <scope>NUCLEOTIDE SEQUENCE</scope>
    <source>
        <strain evidence="9">UTEX B ZZ1240</strain>
    </source>
</reference>
<feature type="binding site" evidence="7">
    <location>
        <begin position="88"/>
        <end position="90"/>
    </location>
    <ligand>
        <name>FMN</name>
        <dbReference type="ChEBI" id="CHEBI:58210"/>
    </ligand>
</feature>
<evidence type="ECO:0000313" key="9">
    <source>
        <dbReference type="EMBL" id="KAG5190595.1"/>
    </source>
</evidence>
<dbReference type="AlphaFoldDB" id="A0A835ZFZ5"/>
<dbReference type="CDD" id="cd02809">
    <property type="entry name" value="alpha_hydroxyacid_oxid_FMN"/>
    <property type="match status" value="1"/>
</dbReference>
<feature type="binding site" evidence="7">
    <location>
        <position position="141"/>
    </location>
    <ligand>
        <name>glyoxylate</name>
        <dbReference type="ChEBI" id="CHEBI:36655"/>
    </ligand>
</feature>
<feature type="binding site" evidence="7">
    <location>
        <position position="35"/>
    </location>
    <ligand>
        <name>glyoxylate</name>
        <dbReference type="ChEBI" id="CHEBI:36655"/>
    </ligand>
</feature>
<protein>
    <submittedName>
        <fullName evidence="9">Glycolate oxidase</fullName>
    </submittedName>
</protein>
<dbReference type="FunFam" id="3.20.20.70:FF:000056">
    <property type="entry name" value="hydroxyacid oxidase 2"/>
    <property type="match status" value="1"/>
</dbReference>
<keyword evidence="3 7" id="KW-0288">FMN</keyword>
<evidence type="ECO:0000256" key="7">
    <source>
        <dbReference type="PIRSR" id="PIRSR000138-2"/>
    </source>
</evidence>
<dbReference type="GO" id="GO:0010181">
    <property type="term" value="F:FMN binding"/>
    <property type="evidence" value="ECO:0007669"/>
    <property type="project" value="InterPro"/>
</dbReference>
<dbReference type="GO" id="GO:0005737">
    <property type="term" value="C:cytoplasm"/>
    <property type="evidence" value="ECO:0007669"/>
    <property type="project" value="UniProtKB-ARBA"/>
</dbReference>
<evidence type="ECO:0000313" key="10">
    <source>
        <dbReference type="Proteomes" id="UP000664859"/>
    </source>
</evidence>
<dbReference type="SUPFAM" id="SSF51395">
    <property type="entry name" value="FMN-linked oxidoreductases"/>
    <property type="match status" value="1"/>
</dbReference>
<feature type="binding site" evidence="7">
    <location>
        <position position="167"/>
    </location>
    <ligand>
        <name>glyoxylate</name>
        <dbReference type="ChEBI" id="CHEBI:36655"/>
    </ligand>
</feature>
<dbReference type="Proteomes" id="UP000664859">
    <property type="component" value="Unassembled WGS sequence"/>
</dbReference>
<dbReference type="InterPro" id="IPR013785">
    <property type="entry name" value="Aldolase_TIM"/>
</dbReference>
<feature type="binding site" evidence="7">
    <location>
        <position position="241"/>
    </location>
    <ligand>
        <name>FMN</name>
        <dbReference type="ChEBI" id="CHEBI:58210"/>
    </ligand>
</feature>
<dbReference type="GO" id="GO:0016491">
    <property type="term" value="F:oxidoreductase activity"/>
    <property type="evidence" value="ECO:0007669"/>
    <property type="project" value="UniProtKB-KW"/>
</dbReference>
<dbReference type="InterPro" id="IPR012133">
    <property type="entry name" value="Alpha-hydoxy_acid_DH_FMN"/>
</dbReference>
<evidence type="ECO:0000259" key="8">
    <source>
        <dbReference type="PROSITE" id="PS51349"/>
    </source>
</evidence>
<dbReference type="PROSITE" id="PS51349">
    <property type="entry name" value="FMN_HYDROXY_ACID_DH_2"/>
    <property type="match status" value="1"/>
</dbReference>
<dbReference type="EMBL" id="JAFCMP010000032">
    <property type="protein sequence ID" value="KAG5190595.1"/>
    <property type="molecule type" value="Genomic_DNA"/>
</dbReference>
<keyword evidence="4" id="KW-0560">Oxidoreductase</keyword>
<dbReference type="Gene3D" id="3.20.20.70">
    <property type="entry name" value="Aldolase class I"/>
    <property type="match status" value="1"/>
</dbReference>
<keyword evidence="10" id="KW-1185">Reference proteome</keyword>
<evidence type="ECO:0000256" key="5">
    <source>
        <dbReference type="ARBA" id="ARBA00024042"/>
    </source>
</evidence>
<dbReference type="InterPro" id="IPR037396">
    <property type="entry name" value="FMN_HAD"/>
</dbReference>
<feature type="active site" description="Proton acceptor" evidence="6">
    <location>
        <position position="265"/>
    </location>
</feature>
<dbReference type="InterPro" id="IPR000262">
    <property type="entry name" value="FMN-dep_DH"/>
</dbReference>
<feature type="binding site" evidence="7">
    <location>
        <position position="265"/>
    </location>
    <ligand>
        <name>glyoxylate</name>
        <dbReference type="ChEBI" id="CHEBI:36655"/>
    </ligand>
</feature>
<feature type="binding site" evidence="7">
    <location>
        <position position="139"/>
    </location>
    <ligand>
        <name>FMN</name>
        <dbReference type="ChEBI" id="CHEBI:58210"/>
    </ligand>
</feature>
<evidence type="ECO:0000256" key="2">
    <source>
        <dbReference type="ARBA" id="ARBA00022630"/>
    </source>
</evidence>
<evidence type="ECO:0000256" key="3">
    <source>
        <dbReference type="ARBA" id="ARBA00022643"/>
    </source>
</evidence>
<evidence type="ECO:0000256" key="1">
    <source>
        <dbReference type="ARBA" id="ARBA00001917"/>
    </source>
</evidence>
<comment type="cofactor">
    <cofactor evidence="1">
        <name>FMN</name>
        <dbReference type="ChEBI" id="CHEBI:58210"/>
    </cofactor>
</comment>
<feature type="binding site" evidence="7">
    <location>
        <position position="268"/>
    </location>
    <ligand>
        <name>glyoxylate</name>
        <dbReference type="ChEBI" id="CHEBI:36655"/>
    </ligand>
</feature>